<dbReference type="InterPro" id="IPR036812">
    <property type="entry name" value="NAD(P)_OxRdtase_dom_sf"/>
</dbReference>
<dbReference type="InterPro" id="IPR053135">
    <property type="entry name" value="AKR2_Oxidoreductase"/>
</dbReference>
<dbReference type="SUPFAM" id="SSF51430">
    <property type="entry name" value="NAD(P)-linked oxidoreductase"/>
    <property type="match status" value="1"/>
</dbReference>
<dbReference type="AlphaFoldDB" id="X1DAS6"/>
<evidence type="ECO:0000313" key="2">
    <source>
        <dbReference type="EMBL" id="GAH05400.1"/>
    </source>
</evidence>
<proteinExistence type="predicted"/>
<evidence type="ECO:0000259" key="1">
    <source>
        <dbReference type="Pfam" id="PF00248"/>
    </source>
</evidence>
<dbReference type="PANTHER" id="PTHR43312:SF1">
    <property type="entry name" value="NADP-DEPENDENT OXIDOREDUCTASE DOMAIN-CONTAINING PROTEIN"/>
    <property type="match status" value="1"/>
</dbReference>
<dbReference type="InterPro" id="IPR023210">
    <property type="entry name" value="NADP_OxRdtase_dom"/>
</dbReference>
<name>X1DAS6_9ZZZZ</name>
<comment type="caution">
    <text evidence="2">The sequence shown here is derived from an EMBL/GenBank/DDBJ whole genome shotgun (WGS) entry which is preliminary data.</text>
</comment>
<dbReference type="PANTHER" id="PTHR43312">
    <property type="entry name" value="D-THREO-ALDOSE 1-DEHYDROGENASE"/>
    <property type="match status" value="1"/>
</dbReference>
<feature type="non-terminal residue" evidence="2">
    <location>
        <position position="120"/>
    </location>
</feature>
<sequence>METRIFGKTGAKITFITMGGCGLGYIDQSEANKAVKLAMDHGINMIDVAPTYGNAEIRLNPWIEKYRNKFFLSEKTLKRKKNGAWRQLNKSLEKLGTSYFDLYQFHAVSSMEELDQILGE</sequence>
<dbReference type="EMBL" id="BART01038337">
    <property type="protein sequence ID" value="GAH05400.1"/>
    <property type="molecule type" value="Genomic_DNA"/>
</dbReference>
<dbReference type="Pfam" id="PF00248">
    <property type="entry name" value="Aldo_ket_red"/>
    <property type="match status" value="1"/>
</dbReference>
<protein>
    <recommendedName>
        <fullName evidence="1">NADP-dependent oxidoreductase domain-containing protein</fullName>
    </recommendedName>
</protein>
<accession>X1DAS6</accession>
<organism evidence="2">
    <name type="scientific">marine sediment metagenome</name>
    <dbReference type="NCBI Taxonomy" id="412755"/>
    <lineage>
        <taxon>unclassified sequences</taxon>
        <taxon>metagenomes</taxon>
        <taxon>ecological metagenomes</taxon>
    </lineage>
</organism>
<dbReference type="Gene3D" id="3.20.20.100">
    <property type="entry name" value="NADP-dependent oxidoreductase domain"/>
    <property type="match status" value="1"/>
</dbReference>
<gene>
    <name evidence="2" type="ORF">S01H4_63640</name>
</gene>
<reference evidence="2" key="1">
    <citation type="journal article" date="2014" name="Front. Microbiol.">
        <title>High frequency of phylogenetically diverse reductive dehalogenase-homologous genes in deep subseafloor sedimentary metagenomes.</title>
        <authorList>
            <person name="Kawai M."/>
            <person name="Futagami T."/>
            <person name="Toyoda A."/>
            <person name="Takaki Y."/>
            <person name="Nishi S."/>
            <person name="Hori S."/>
            <person name="Arai W."/>
            <person name="Tsubouchi T."/>
            <person name="Morono Y."/>
            <person name="Uchiyama I."/>
            <person name="Ito T."/>
            <person name="Fujiyama A."/>
            <person name="Inagaki F."/>
            <person name="Takami H."/>
        </authorList>
    </citation>
    <scope>NUCLEOTIDE SEQUENCE</scope>
    <source>
        <strain evidence="2">Expedition CK06-06</strain>
    </source>
</reference>
<feature type="domain" description="NADP-dependent oxidoreductase" evidence="1">
    <location>
        <begin position="16"/>
        <end position="110"/>
    </location>
</feature>